<dbReference type="InterPro" id="IPR009057">
    <property type="entry name" value="Homeodomain-like_sf"/>
</dbReference>
<feature type="DNA-binding region" description="H-T-H motif" evidence="4">
    <location>
        <begin position="36"/>
        <end position="55"/>
    </location>
</feature>
<dbReference type="EMBL" id="BMHP01000014">
    <property type="protein sequence ID" value="GGE00212.1"/>
    <property type="molecule type" value="Genomic_DNA"/>
</dbReference>
<sequence>MPRTKEQFEYLRSVTKNKIRSAGLQLFSHKGLRGTNVQEIAAVAGISTGLMYQHYNTKEDLFYDLVNTAIHEMKAIEFLLDADERPSIIFKQLSTAMMSEMNKNEESAQYLVLVAHSLLMGDLDTEIAETYNSELFERVANLIRRGQSMGDLHPGDPYQMTLLFFSTVQGLAVMKLSLKDRFVCPNAEMLTAYLIMDTN</sequence>
<evidence type="ECO:0000256" key="4">
    <source>
        <dbReference type="PROSITE-ProRule" id="PRU00335"/>
    </source>
</evidence>
<dbReference type="RefSeq" id="WP_189000241.1">
    <property type="nucleotide sequence ID" value="NZ_BMHP01000014.1"/>
</dbReference>
<keyword evidence="7" id="KW-1185">Reference proteome</keyword>
<comment type="caution">
    <text evidence="6">The sequence shown here is derived from an EMBL/GenBank/DDBJ whole genome shotgun (WGS) entry which is preliminary data.</text>
</comment>
<evidence type="ECO:0000313" key="6">
    <source>
        <dbReference type="EMBL" id="GGE00212.1"/>
    </source>
</evidence>
<keyword evidence="2 4" id="KW-0238">DNA-binding</keyword>
<dbReference type="SUPFAM" id="SSF46689">
    <property type="entry name" value="Homeodomain-like"/>
    <property type="match status" value="1"/>
</dbReference>
<keyword evidence="3" id="KW-0804">Transcription</keyword>
<keyword evidence="1" id="KW-0805">Transcription regulation</keyword>
<evidence type="ECO:0000256" key="1">
    <source>
        <dbReference type="ARBA" id="ARBA00023015"/>
    </source>
</evidence>
<evidence type="ECO:0000259" key="5">
    <source>
        <dbReference type="PROSITE" id="PS50977"/>
    </source>
</evidence>
<gene>
    <name evidence="6" type="ORF">GCM10010911_68920</name>
</gene>
<dbReference type="PANTHER" id="PTHR30055:SF234">
    <property type="entry name" value="HTH-TYPE TRANSCRIPTIONAL REGULATOR BETI"/>
    <property type="match status" value="1"/>
</dbReference>
<name>A0A916ZIV9_9BACL</name>
<dbReference type="Proteomes" id="UP000612456">
    <property type="component" value="Unassembled WGS sequence"/>
</dbReference>
<dbReference type="GO" id="GO:0000976">
    <property type="term" value="F:transcription cis-regulatory region binding"/>
    <property type="evidence" value="ECO:0007669"/>
    <property type="project" value="TreeGrafter"/>
</dbReference>
<dbReference type="InterPro" id="IPR050109">
    <property type="entry name" value="HTH-type_TetR-like_transc_reg"/>
</dbReference>
<evidence type="ECO:0000256" key="3">
    <source>
        <dbReference type="ARBA" id="ARBA00023163"/>
    </source>
</evidence>
<dbReference type="PROSITE" id="PS50977">
    <property type="entry name" value="HTH_TETR_2"/>
    <property type="match status" value="1"/>
</dbReference>
<dbReference type="Pfam" id="PF00440">
    <property type="entry name" value="TetR_N"/>
    <property type="match status" value="1"/>
</dbReference>
<dbReference type="Gene3D" id="1.10.357.10">
    <property type="entry name" value="Tetracycline Repressor, domain 2"/>
    <property type="match status" value="1"/>
</dbReference>
<feature type="domain" description="HTH tetR-type" evidence="5">
    <location>
        <begin position="13"/>
        <end position="73"/>
    </location>
</feature>
<proteinExistence type="predicted"/>
<accession>A0A916ZIV9</accession>
<dbReference type="SUPFAM" id="SSF48498">
    <property type="entry name" value="Tetracyclin repressor-like, C-terminal domain"/>
    <property type="match status" value="1"/>
</dbReference>
<dbReference type="GO" id="GO:0003700">
    <property type="term" value="F:DNA-binding transcription factor activity"/>
    <property type="evidence" value="ECO:0007669"/>
    <property type="project" value="TreeGrafter"/>
</dbReference>
<reference evidence="6" key="1">
    <citation type="journal article" date="2014" name="Int. J. Syst. Evol. Microbiol.">
        <title>Complete genome sequence of Corynebacterium casei LMG S-19264T (=DSM 44701T), isolated from a smear-ripened cheese.</title>
        <authorList>
            <consortium name="US DOE Joint Genome Institute (JGI-PGF)"/>
            <person name="Walter F."/>
            <person name="Albersmeier A."/>
            <person name="Kalinowski J."/>
            <person name="Ruckert C."/>
        </authorList>
    </citation>
    <scope>NUCLEOTIDE SEQUENCE</scope>
    <source>
        <strain evidence="6">CGMCC 1.15178</strain>
    </source>
</reference>
<organism evidence="6 7">
    <name type="scientific">Paenibacillus nasutitermitis</name>
    <dbReference type="NCBI Taxonomy" id="1652958"/>
    <lineage>
        <taxon>Bacteria</taxon>
        <taxon>Bacillati</taxon>
        <taxon>Bacillota</taxon>
        <taxon>Bacilli</taxon>
        <taxon>Bacillales</taxon>
        <taxon>Paenibacillaceae</taxon>
        <taxon>Paenibacillus</taxon>
    </lineage>
</organism>
<dbReference type="PANTHER" id="PTHR30055">
    <property type="entry name" value="HTH-TYPE TRANSCRIPTIONAL REGULATOR RUTR"/>
    <property type="match status" value="1"/>
</dbReference>
<protein>
    <recommendedName>
        <fullName evidence="5">HTH tetR-type domain-containing protein</fullName>
    </recommendedName>
</protein>
<evidence type="ECO:0000256" key="2">
    <source>
        <dbReference type="ARBA" id="ARBA00023125"/>
    </source>
</evidence>
<dbReference type="InterPro" id="IPR036271">
    <property type="entry name" value="Tet_transcr_reg_TetR-rel_C_sf"/>
</dbReference>
<reference evidence="6" key="2">
    <citation type="submission" date="2020-09" db="EMBL/GenBank/DDBJ databases">
        <authorList>
            <person name="Sun Q."/>
            <person name="Zhou Y."/>
        </authorList>
    </citation>
    <scope>NUCLEOTIDE SEQUENCE</scope>
    <source>
        <strain evidence="6">CGMCC 1.15178</strain>
    </source>
</reference>
<evidence type="ECO:0000313" key="7">
    <source>
        <dbReference type="Proteomes" id="UP000612456"/>
    </source>
</evidence>
<dbReference type="InterPro" id="IPR001647">
    <property type="entry name" value="HTH_TetR"/>
</dbReference>
<dbReference type="PRINTS" id="PR00455">
    <property type="entry name" value="HTHTETR"/>
</dbReference>
<dbReference type="AlphaFoldDB" id="A0A916ZIV9"/>
<dbReference type="Gene3D" id="1.10.10.60">
    <property type="entry name" value="Homeodomain-like"/>
    <property type="match status" value="1"/>
</dbReference>